<dbReference type="GeneID" id="100081688"/>
<organism evidence="9 10">
    <name type="scientific">Ornithorhynchus anatinus</name>
    <name type="common">Duckbill platypus</name>
    <dbReference type="NCBI Taxonomy" id="9258"/>
    <lineage>
        <taxon>Eukaryota</taxon>
        <taxon>Metazoa</taxon>
        <taxon>Chordata</taxon>
        <taxon>Craniata</taxon>
        <taxon>Vertebrata</taxon>
        <taxon>Euteleostomi</taxon>
        <taxon>Mammalia</taxon>
        <taxon>Monotremata</taxon>
        <taxon>Ornithorhynchidae</taxon>
        <taxon>Ornithorhynchus</taxon>
    </lineage>
</organism>
<dbReference type="SMART" id="SM00721">
    <property type="entry name" value="BAR"/>
    <property type="match status" value="1"/>
</dbReference>
<dbReference type="GO" id="GO:0005085">
    <property type="term" value="F:guanyl-nucleotide exchange factor activity"/>
    <property type="evidence" value="ECO:0000318"/>
    <property type="project" value="GO_Central"/>
</dbReference>
<dbReference type="InterPro" id="IPR036028">
    <property type="entry name" value="SH3-like_dom_sf"/>
</dbReference>
<evidence type="ECO:0000259" key="7">
    <source>
        <dbReference type="PROSITE" id="PS50010"/>
    </source>
</evidence>
<sequence>MADSSPDETAVTTEGPGDQSHPKEETEPLDKMESKQRLAADELIRTEASYVRTLQLCTSDIRGHLKQLPEGDLDILFSNMDDIVLVSLRLLRGLEAAAPGSSEQLSLISSLFLELREDIEGVYRTYCVNYDQALSLVEAYKKDAGLQQGIQEVLTAVVPQAGPSGLSFLLVMPVQRITKYPLLLQKILEYTSPEDRAFPGLQEATAALQEINANINEYKRRREVATKYNKAEHLTLRERFYRINTHSISKKTTRLSQMFKQEAGIVSRTEDKEFDDLEEKFHDVTLCVIELKENVASYLKNLEAFLSSKPHECDLEIEEGPVQHYHRLANNLHHLVFLEFKRRLESLVYRPLCHLTESLAGPRNLIRKRLDKLLDFERVEEKRAETGSVTYEEEATRHTYQALNSLLVSELPRFNQVAARWLGQILRTLMALQRDLAQRVLSEAEGKLAQLPHSQVPEATFRKLVQDSVDQASRRLQSFCQSFEAVMPSPTVQPLSPRTERQVQALVSKHGPDKLYQVTSNVSGSRELDLVLQRGQIVALLQDRDTKGHRDRWLVDSGGHRGYVPAGKLQPYHLVQTQTSKTQTLAPDEAGEKRRHSYTPLENPKAPIHFVEPIFQVVAAYPFAARSGHEVSLQAGQVVTVLEPHDKKGSPEWSLVEVSGQRGYVPSAFLVTVPVPEPWGWGSAALGGPAQ</sequence>
<feature type="coiled-coil region" evidence="4">
    <location>
        <begin position="201"/>
        <end position="228"/>
    </location>
</feature>
<dbReference type="GO" id="GO:0005737">
    <property type="term" value="C:cytoplasm"/>
    <property type="evidence" value="ECO:0000318"/>
    <property type="project" value="GO_Central"/>
</dbReference>
<evidence type="ECO:0000256" key="4">
    <source>
        <dbReference type="SAM" id="Coils"/>
    </source>
</evidence>
<dbReference type="FunFam" id="2.30.30.40:FF:000174">
    <property type="entry name" value="rho guanine nucleotide exchange factor 37"/>
    <property type="match status" value="1"/>
</dbReference>
<evidence type="ECO:0000313" key="10">
    <source>
        <dbReference type="Proteomes" id="UP000002279"/>
    </source>
</evidence>
<dbReference type="Ensembl" id="ENSOANT00000063634.1">
    <property type="protein sequence ID" value="ENSOANP00000045557.1"/>
    <property type="gene ID" value="ENSOANG00000039639.1"/>
</dbReference>
<dbReference type="PANTHER" id="PTHR22834:SF9">
    <property type="entry name" value="RHO GUANINE NUCLEOTIDE EXCHANGE FACTOR 37"/>
    <property type="match status" value="1"/>
</dbReference>
<keyword evidence="4" id="KW-0175">Coiled coil</keyword>
<dbReference type="PROSITE" id="PS50002">
    <property type="entry name" value="SH3"/>
    <property type="match status" value="2"/>
</dbReference>
<evidence type="ECO:0000259" key="6">
    <source>
        <dbReference type="PROSITE" id="PS50002"/>
    </source>
</evidence>
<dbReference type="SMART" id="SM00326">
    <property type="entry name" value="SH3"/>
    <property type="match status" value="2"/>
</dbReference>
<accession>A0A6I8NWG4</accession>
<evidence type="ECO:0000256" key="1">
    <source>
        <dbReference type="ARBA" id="ARBA00022443"/>
    </source>
</evidence>
<feature type="domain" description="SH3" evidence="6">
    <location>
        <begin position="511"/>
        <end position="574"/>
    </location>
</feature>
<dbReference type="PROSITE" id="PS50010">
    <property type="entry name" value="DH_2"/>
    <property type="match status" value="1"/>
</dbReference>
<reference evidence="9" key="3">
    <citation type="submission" date="2025-09" db="UniProtKB">
        <authorList>
            <consortium name="Ensembl"/>
        </authorList>
    </citation>
    <scope>IDENTIFICATION</scope>
    <source>
        <strain evidence="9">Glennie</strain>
    </source>
</reference>
<dbReference type="Pfam" id="PF00621">
    <property type="entry name" value="RhoGEF"/>
    <property type="match status" value="1"/>
</dbReference>
<dbReference type="SUPFAM" id="SSF48065">
    <property type="entry name" value="DBL homology domain (DH-domain)"/>
    <property type="match status" value="1"/>
</dbReference>
<dbReference type="CTD" id="389337"/>
<dbReference type="Pfam" id="PF14604">
    <property type="entry name" value="SH3_9"/>
    <property type="match status" value="1"/>
</dbReference>
<dbReference type="SMART" id="SM00325">
    <property type="entry name" value="RhoGEF"/>
    <property type="match status" value="1"/>
</dbReference>
<dbReference type="InterPro" id="IPR001452">
    <property type="entry name" value="SH3_domain"/>
</dbReference>
<dbReference type="OrthoDB" id="6244550at2759"/>
<dbReference type="RefSeq" id="XP_028907074.1">
    <property type="nucleotide sequence ID" value="XM_029051241.2"/>
</dbReference>
<dbReference type="InParanoid" id="A0A6I8NWG4"/>
<reference evidence="9 10" key="1">
    <citation type="journal article" date="2008" name="Nature">
        <title>Genome analysis of the platypus reveals unique signatures of evolution.</title>
        <authorList>
            <person name="Warren W.C."/>
            <person name="Hillier L.W."/>
            <person name="Marshall Graves J.A."/>
            <person name="Birney E."/>
            <person name="Ponting C.P."/>
            <person name="Grutzner F."/>
            <person name="Belov K."/>
            <person name="Miller W."/>
            <person name="Clarke L."/>
            <person name="Chinwalla A.T."/>
            <person name="Yang S.P."/>
            <person name="Heger A."/>
            <person name="Locke D.P."/>
            <person name="Miethke P."/>
            <person name="Waters P.D."/>
            <person name="Veyrunes F."/>
            <person name="Fulton L."/>
            <person name="Fulton B."/>
            <person name="Graves T."/>
            <person name="Wallis J."/>
            <person name="Puente X.S."/>
            <person name="Lopez-Otin C."/>
            <person name="Ordonez G.R."/>
            <person name="Eichler E.E."/>
            <person name="Chen L."/>
            <person name="Cheng Z."/>
            <person name="Deakin J.E."/>
            <person name="Alsop A."/>
            <person name="Thompson K."/>
            <person name="Kirby P."/>
            <person name="Papenfuss A.T."/>
            <person name="Wakefield M.J."/>
            <person name="Olender T."/>
            <person name="Lancet D."/>
            <person name="Huttley G.A."/>
            <person name="Smit A.F."/>
            <person name="Pask A."/>
            <person name="Temple-Smith P."/>
            <person name="Batzer M.A."/>
            <person name="Walker J.A."/>
            <person name="Konkel M.K."/>
            <person name="Harris R.S."/>
            <person name="Whittington C.M."/>
            <person name="Wong E.S."/>
            <person name="Gemmell N.J."/>
            <person name="Buschiazzo E."/>
            <person name="Vargas Jentzsch I.M."/>
            <person name="Merkel A."/>
            <person name="Schmitz J."/>
            <person name="Zemann A."/>
            <person name="Churakov G."/>
            <person name="Kriegs J.O."/>
            <person name="Brosius J."/>
            <person name="Murchison E.P."/>
            <person name="Sachidanandam R."/>
            <person name="Smith C."/>
            <person name="Hannon G.J."/>
            <person name="Tsend-Ayush E."/>
            <person name="McMillan D."/>
            <person name="Attenborough R."/>
            <person name="Rens W."/>
            <person name="Ferguson-Smith M."/>
            <person name="Lefevre C.M."/>
            <person name="Sharp J.A."/>
            <person name="Nicholas K.R."/>
            <person name="Ray D.A."/>
            <person name="Kube M."/>
            <person name="Reinhardt R."/>
            <person name="Pringle T.H."/>
            <person name="Taylor J."/>
            <person name="Jones R.C."/>
            <person name="Nixon B."/>
            <person name="Dacheux J.L."/>
            <person name="Niwa H."/>
            <person name="Sekita Y."/>
            <person name="Huang X."/>
            <person name="Stark A."/>
            <person name="Kheradpour P."/>
            <person name="Kellis M."/>
            <person name="Flicek P."/>
            <person name="Chen Y."/>
            <person name="Webber C."/>
            <person name="Hardison R."/>
            <person name="Nelson J."/>
            <person name="Hallsworth-Pepin K."/>
            <person name="Delehaunty K."/>
            <person name="Markovic C."/>
            <person name="Minx P."/>
            <person name="Feng Y."/>
            <person name="Kremitzki C."/>
            <person name="Mitreva M."/>
            <person name="Glasscock J."/>
            <person name="Wylie T."/>
            <person name="Wohldmann P."/>
            <person name="Thiru P."/>
            <person name="Nhan M.N."/>
            <person name="Pohl C.S."/>
            <person name="Smith S.M."/>
            <person name="Hou S."/>
            <person name="Nefedov M."/>
            <person name="de Jong P.J."/>
            <person name="Renfree M.B."/>
            <person name="Mardis E.R."/>
            <person name="Wilson R.K."/>
        </authorList>
    </citation>
    <scope>NUCLEOTIDE SEQUENCE [LARGE SCALE GENOMIC DNA]</scope>
    <source>
        <strain evidence="9 10">Glennie</strain>
    </source>
</reference>
<dbReference type="GeneTree" id="ENSGT00950000183088"/>
<name>A0A6I8NWG4_ORNAN</name>
<feature type="domain" description="BAR" evidence="8">
    <location>
        <begin position="259"/>
        <end position="457"/>
    </location>
</feature>
<evidence type="ECO:0000259" key="8">
    <source>
        <dbReference type="PROSITE" id="PS51021"/>
    </source>
</evidence>
<dbReference type="Gene3D" id="1.20.1270.60">
    <property type="entry name" value="Arfaptin homology (AH) domain/BAR domain"/>
    <property type="match status" value="1"/>
</dbReference>
<keyword evidence="2" id="KW-0344">Guanine-nucleotide releasing factor</keyword>
<dbReference type="FunFam" id="1.20.1270.60:FF:000057">
    <property type="entry name" value="Rho guanine nucleotide exchange factor 37"/>
    <property type="match status" value="1"/>
</dbReference>
<dbReference type="FunFam" id="2.30.30.40:FF:000177">
    <property type="entry name" value="Rho guanine nucleotide exchange factor (GEF) 37"/>
    <property type="match status" value="1"/>
</dbReference>
<dbReference type="AlphaFoldDB" id="A0A6I8NWG4"/>
<dbReference type="Proteomes" id="UP000002279">
    <property type="component" value="Chromosome X1"/>
</dbReference>
<keyword evidence="1 3" id="KW-0728">SH3 domain</keyword>
<dbReference type="PROSITE" id="PS51021">
    <property type="entry name" value="BAR"/>
    <property type="match status" value="1"/>
</dbReference>
<dbReference type="Gene3D" id="2.30.30.40">
    <property type="entry name" value="SH3 Domains"/>
    <property type="match status" value="2"/>
</dbReference>
<dbReference type="Pfam" id="PF07653">
    <property type="entry name" value="SH3_2"/>
    <property type="match status" value="1"/>
</dbReference>
<protein>
    <submittedName>
        <fullName evidence="9">Rho guanine nucleotide exchange factor 37</fullName>
    </submittedName>
</protein>
<dbReference type="InterPro" id="IPR027267">
    <property type="entry name" value="AH/BAR_dom_sf"/>
</dbReference>
<proteinExistence type="predicted"/>
<feature type="domain" description="DH" evidence="7">
    <location>
        <begin position="35"/>
        <end position="218"/>
    </location>
</feature>
<dbReference type="KEGG" id="oaa:100081688"/>
<dbReference type="InterPro" id="IPR004148">
    <property type="entry name" value="BAR_dom"/>
</dbReference>
<gene>
    <name evidence="9" type="primary">ARHGEF37</name>
</gene>
<dbReference type="PANTHER" id="PTHR22834">
    <property type="entry name" value="NUCLEAR FUSION PROTEIN FUS2"/>
    <property type="match status" value="1"/>
</dbReference>
<feature type="compositionally biased region" description="Basic and acidic residues" evidence="5">
    <location>
        <begin position="20"/>
        <end position="34"/>
    </location>
</feature>
<reference evidence="9" key="2">
    <citation type="submission" date="2025-08" db="UniProtKB">
        <authorList>
            <consortium name="Ensembl"/>
        </authorList>
    </citation>
    <scope>IDENTIFICATION</scope>
    <source>
        <strain evidence="9">Glennie</strain>
    </source>
</reference>
<keyword evidence="10" id="KW-1185">Reference proteome</keyword>
<evidence type="ECO:0000256" key="2">
    <source>
        <dbReference type="ARBA" id="ARBA00022658"/>
    </source>
</evidence>
<dbReference type="FunCoup" id="A0A6I8NWG4">
    <property type="interactions" value="492"/>
</dbReference>
<evidence type="ECO:0000256" key="3">
    <source>
        <dbReference type="PROSITE-ProRule" id="PRU00192"/>
    </source>
</evidence>
<dbReference type="SUPFAM" id="SSF50044">
    <property type="entry name" value="SH3-domain"/>
    <property type="match status" value="2"/>
</dbReference>
<dbReference type="SUPFAM" id="SSF103657">
    <property type="entry name" value="BAR/IMD domain-like"/>
    <property type="match status" value="1"/>
</dbReference>
<evidence type="ECO:0000313" key="9">
    <source>
        <dbReference type="Ensembl" id="ENSOANP00000045557.1"/>
    </source>
</evidence>
<dbReference type="InterPro" id="IPR035899">
    <property type="entry name" value="DBL_dom_sf"/>
</dbReference>
<feature type="domain" description="SH3" evidence="6">
    <location>
        <begin position="612"/>
        <end position="675"/>
    </location>
</feature>
<evidence type="ECO:0000256" key="5">
    <source>
        <dbReference type="SAM" id="MobiDB-lite"/>
    </source>
</evidence>
<feature type="region of interest" description="Disordered" evidence="5">
    <location>
        <begin position="1"/>
        <end position="34"/>
    </location>
</feature>
<dbReference type="CDD" id="cd00160">
    <property type="entry name" value="RhoGEF"/>
    <property type="match status" value="1"/>
</dbReference>
<dbReference type="InterPro" id="IPR051492">
    <property type="entry name" value="Dynamin-Rho_GEF"/>
</dbReference>
<dbReference type="Bgee" id="ENSOANG00000039639">
    <property type="expression patterns" value="Expressed in liver and 7 other cell types or tissues"/>
</dbReference>
<dbReference type="Gene3D" id="1.20.900.10">
    <property type="entry name" value="Dbl homology (DH) domain"/>
    <property type="match status" value="1"/>
</dbReference>
<dbReference type="InterPro" id="IPR000219">
    <property type="entry name" value="DH_dom"/>
</dbReference>
<dbReference type="OMA" id="FLCFRPH"/>